<accession>A0A1F6V5R7</accession>
<name>A0A1F6V5R7_9BACT</name>
<evidence type="ECO:0000256" key="1">
    <source>
        <dbReference type="SAM" id="Phobius"/>
    </source>
</evidence>
<organism evidence="2 3">
    <name type="scientific">Candidatus Nomurabacteria bacterium RIFCSPHIGHO2_01_FULL_39_10</name>
    <dbReference type="NCBI Taxonomy" id="1801733"/>
    <lineage>
        <taxon>Bacteria</taxon>
        <taxon>Candidatus Nomuraibacteriota</taxon>
    </lineage>
</organism>
<gene>
    <name evidence="2" type="ORF">A2642_02370</name>
</gene>
<protein>
    <submittedName>
        <fullName evidence="2">Uncharacterized protein</fullName>
    </submittedName>
</protein>
<evidence type="ECO:0000313" key="2">
    <source>
        <dbReference type="EMBL" id="OGI64806.1"/>
    </source>
</evidence>
<evidence type="ECO:0000313" key="3">
    <source>
        <dbReference type="Proteomes" id="UP000178700"/>
    </source>
</evidence>
<keyword evidence="1" id="KW-1133">Transmembrane helix</keyword>
<dbReference type="EMBL" id="MFTJ01000037">
    <property type="protein sequence ID" value="OGI64806.1"/>
    <property type="molecule type" value="Genomic_DNA"/>
</dbReference>
<comment type="caution">
    <text evidence="2">The sequence shown here is derived from an EMBL/GenBank/DDBJ whole genome shotgun (WGS) entry which is preliminary data.</text>
</comment>
<keyword evidence="1" id="KW-0812">Transmembrane</keyword>
<dbReference type="AlphaFoldDB" id="A0A1F6V5R7"/>
<keyword evidence="1" id="KW-0472">Membrane</keyword>
<sequence length="77" mass="8713">MRKIIHHLRKQPEEVRRHILHVLTVCFAIILLLLWIYSLGTNLSNPDTQAKINNDLEPLTALKDGLVGGYKSLGDTP</sequence>
<proteinExistence type="predicted"/>
<dbReference type="Proteomes" id="UP000178700">
    <property type="component" value="Unassembled WGS sequence"/>
</dbReference>
<feature type="transmembrane region" description="Helical" evidence="1">
    <location>
        <begin position="20"/>
        <end position="38"/>
    </location>
</feature>
<reference evidence="2 3" key="1">
    <citation type="journal article" date="2016" name="Nat. Commun.">
        <title>Thousands of microbial genomes shed light on interconnected biogeochemical processes in an aquifer system.</title>
        <authorList>
            <person name="Anantharaman K."/>
            <person name="Brown C.T."/>
            <person name="Hug L.A."/>
            <person name="Sharon I."/>
            <person name="Castelle C.J."/>
            <person name="Probst A.J."/>
            <person name="Thomas B.C."/>
            <person name="Singh A."/>
            <person name="Wilkins M.J."/>
            <person name="Karaoz U."/>
            <person name="Brodie E.L."/>
            <person name="Williams K.H."/>
            <person name="Hubbard S.S."/>
            <person name="Banfield J.F."/>
        </authorList>
    </citation>
    <scope>NUCLEOTIDE SEQUENCE [LARGE SCALE GENOMIC DNA]</scope>
</reference>